<evidence type="ECO:0000256" key="13">
    <source>
        <dbReference type="SAM" id="MobiDB-lite"/>
    </source>
</evidence>
<protein>
    <recommendedName>
        <fullName evidence="3">CRP-like protein Clp</fullName>
    </recommendedName>
    <alternativeName>
        <fullName evidence="12">Catabolite activation-like protein</fullName>
    </alternativeName>
</protein>
<comment type="subcellular location">
    <subcellularLocation>
        <location evidence="1">Cytoplasm</location>
    </subcellularLocation>
</comment>
<dbReference type="PROSITE" id="PS51063">
    <property type="entry name" value="HTH_CRP_2"/>
    <property type="match status" value="1"/>
</dbReference>
<dbReference type="GO" id="GO:0003824">
    <property type="term" value="F:catalytic activity"/>
    <property type="evidence" value="ECO:0007669"/>
    <property type="project" value="UniProtKB-KW"/>
</dbReference>
<dbReference type="InterPro" id="IPR014710">
    <property type="entry name" value="RmlC-like_jellyroll"/>
</dbReference>
<organism evidence="16 17">
    <name type="scientific">Luteimonas yindakuii</name>
    <dbReference type="NCBI Taxonomy" id="2565782"/>
    <lineage>
        <taxon>Bacteria</taxon>
        <taxon>Pseudomonadati</taxon>
        <taxon>Pseudomonadota</taxon>
        <taxon>Gammaproteobacteria</taxon>
        <taxon>Lysobacterales</taxon>
        <taxon>Lysobacteraceae</taxon>
        <taxon>Luteimonas</taxon>
    </lineage>
</organism>
<dbReference type="Pfam" id="PF13545">
    <property type="entry name" value="HTH_Crp_2"/>
    <property type="match status" value="1"/>
</dbReference>
<evidence type="ECO:0000256" key="5">
    <source>
        <dbReference type="ARBA" id="ARBA00022533"/>
    </source>
</evidence>
<feature type="region of interest" description="Disordered" evidence="13">
    <location>
        <begin position="1"/>
        <end position="25"/>
    </location>
</feature>
<evidence type="ECO:0000256" key="10">
    <source>
        <dbReference type="ARBA" id="ARBA00023159"/>
    </source>
</evidence>
<keyword evidence="11" id="KW-0804">Transcription</keyword>
<keyword evidence="10" id="KW-0010">Activator</keyword>
<dbReference type="AlphaFoldDB" id="A0A4Z1RAH6"/>
<evidence type="ECO:0000256" key="3">
    <source>
        <dbReference type="ARBA" id="ARBA00020769"/>
    </source>
</evidence>
<keyword evidence="6" id="KW-0973">c-di-GMP</keyword>
<evidence type="ECO:0000256" key="11">
    <source>
        <dbReference type="ARBA" id="ARBA00023163"/>
    </source>
</evidence>
<evidence type="ECO:0000256" key="7">
    <source>
        <dbReference type="ARBA" id="ARBA00023015"/>
    </source>
</evidence>
<dbReference type="CDD" id="cd00038">
    <property type="entry name" value="CAP_ED"/>
    <property type="match status" value="1"/>
</dbReference>
<keyword evidence="17" id="KW-1185">Reference proteome</keyword>
<feature type="compositionally biased region" description="Basic and acidic residues" evidence="13">
    <location>
        <begin position="16"/>
        <end position="25"/>
    </location>
</feature>
<evidence type="ECO:0000259" key="15">
    <source>
        <dbReference type="PROSITE" id="PS51063"/>
    </source>
</evidence>
<dbReference type="InterPro" id="IPR018490">
    <property type="entry name" value="cNMP-bd_dom_sf"/>
</dbReference>
<evidence type="ECO:0000313" key="16">
    <source>
        <dbReference type="EMBL" id="TKS53728.1"/>
    </source>
</evidence>
<keyword evidence="9" id="KW-0238">DNA-binding</keyword>
<evidence type="ECO:0000313" key="17">
    <source>
        <dbReference type="Proteomes" id="UP000298681"/>
    </source>
</evidence>
<dbReference type="GO" id="GO:0003700">
    <property type="term" value="F:DNA-binding transcription factor activity"/>
    <property type="evidence" value="ECO:0007669"/>
    <property type="project" value="TreeGrafter"/>
</dbReference>
<dbReference type="InterPro" id="IPR036388">
    <property type="entry name" value="WH-like_DNA-bd_sf"/>
</dbReference>
<dbReference type="PANTHER" id="PTHR24567">
    <property type="entry name" value="CRP FAMILY TRANSCRIPTIONAL REGULATORY PROTEIN"/>
    <property type="match status" value="1"/>
</dbReference>
<dbReference type="Gene3D" id="1.10.10.10">
    <property type="entry name" value="Winged helix-like DNA-binding domain superfamily/Winged helix DNA-binding domain"/>
    <property type="match status" value="1"/>
</dbReference>
<dbReference type="SUPFAM" id="SSF51206">
    <property type="entry name" value="cAMP-binding domain-like"/>
    <property type="match status" value="1"/>
</dbReference>
<dbReference type="Pfam" id="PF00027">
    <property type="entry name" value="cNMP_binding"/>
    <property type="match status" value="1"/>
</dbReference>
<dbReference type="FunFam" id="1.10.10.10:FF:000028">
    <property type="entry name" value="Fumarate/nitrate reduction transcriptional regulator Fnr"/>
    <property type="match status" value="1"/>
</dbReference>
<dbReference type="PANTHER" id="PTHR24567:SF75">
    <property type="entry name" value="FUMARATE AND NITRATE REDUCTION REGULATORY PROTEIN"/>
    <property type="match status" value="1"/>
</dbReference>
<dbReference type="PROSITE" id="PS50042">
    <property type="entry name" value="CNMP_BINDING_3"/>
    <property type="match status" value="1"/>
</dbReference>
<evidence type="ECO:0000256" key="8">
    <source>
        <dbReference type="ARBA" id="ARBA00023026"/>
    </source>
</evidence>
<keyword evidence="5" id="KW-0021">Allosteric enzyme</keyword>
<dbReference type="InterPro" id="IPR050397">
    <property type="entry name" value="Env_Response_Regulators"/>
</dbReference>
<comment type="caution">
    <text evidence="16">The sequence shown here is derived from an EMBL/GenBank/DDBJ whole genome shotgun (WGS) entry which is preliminary data.</text>
</comment>
<accession>A0A4Z1RAH6</accession>
<dbReference type="GO" id="GO:0003677">
    <property type="term" value="F:DNA binding"/>
    <property type="evidence" value="ECO:0007669"/>
    <property type="project" value="UniProtKB-KW"/>
</dbReference>
<evidence type="ECO:0000256" key="12">
    <source>
        <dbReference type="ARBA" id="ARBA00031697"/>
    </source>
</evidence>
<feature type="domain" description="HTH crp-type" evidence="15">
    <location>
        <begin position="170"/>
        <end position="244"/>
    </location>
</feature>
<name>A0A4Z1RAH6_9GAMM</name>
<dbReference type="CDD" id="cd00092">
    <property type="entry name" value="HTH_CRP"/>
    <property type="match status" value="1"/>
</dbReference>
<keyword evidence="8" id="KW-0843">Virulence</keyword>
<dbReference type="SMART" id="SM00419">
    <property type="entry name" value="HTH_CRP"/>
    <property type="match status" value="1"/>
</dbReference>
<dbReference type="Gene3D" id="2.60.120.10">
    <property type="entry name" value="Jelly Rolls"/>
    <property type="match status" value="1"/>
</dbReference>
<sequence length="254" mass="27862">MSNRASPQAPPQGVRGHTEAPKREPHVGCDGCLARHLSVCASLPQEETRDLEAAAGKLRLPAGATLAREGAPRREVYTVTSGMLRQVRVLADGRRLVAGFLQAGDFIGLTGSTLHRHTIEAISDTALCAFPLQGMRALCERHPELGAGVLDHAFHALDASETNQMALARMTPLERLAGFLLDMARRQHQRGGEEDRVELPMTRADIGDHLGLTVETVSRSFTRLRREDFVHFDDPHHIELRAPDRLRALVQSTG</sequence>
<dbReference type="InterPro" id="IPR012318">
    <property type="entry name" value="HTH_CRP"/>
</dbReference>
<dbReference type="EMBL" id="SPUH01000001">
    <property type="protein sequence ID" value="TKS53728.1"/>
    <property type="molecule type" value="Genomic_DNA"/>
</dbReference>
<comment type="subunit">
    <text evidence="2">Homodimer.</text>
</comment>
<dbReference type="PRINTS" id="PR00034">
    <property type="entry name" value="HTHCRP"/>
</dbReference>
<evidence type="ECO:0000259" key="14">
    <source>
        <dbReference type="PROSITE" id="PS50042"/>
    </source>
</evidence>
<evidence type="ECO:0000256" key="4">
    <source>
        <dbReference type="ARBA" id="ARBA00022491"/>
    </source>
</evidence>
<dbReference type="InterPro" id="IPR000595">
    <property type="entry name" value="cNMP-bd_dom"/>
</dbReference>
<dbReference type="Proteomes" id="UP000298681">
    <property type="component" value="Unassembled WGS sequence"/>
</dbReference>
<evidence type="ECO:0000256" key="1">
    <source>
        <dbReference type="ARBA" id="ARBA00004496"/>
    </source>
</evidence>
<reference evidence="16 17" key="1">
    <citation type="submission" date="2019-01" db="EMBL/GenBank/DDBJ databases">
        <authorList>
            <person name="Zhang S."/>
        </authorList>
    </citation>
    <scope>NUCLEOTIDE SEQUENCE [LARGE SCALE GENOMIC DNA]</scope>
    <source>
        <strain evidence="16 17">1626</strain>
    </source>
</reference>
<dbReference type="SMART" id="SM00100">
    <property type="entry name" value="cNMP"/>
    <property type="match status" value="1"/>
</dbReference>
<evidence type="ECO:0000256" key="6">
    <source>
        <dbReference type="ARBA" id="ARBA00022636"/>
    </source>
</evidence>
<keyword evidence="7" id="KW-0805">Transcription regulation</keyword>
<dbReference type="InterPro" id="IPR036390">
    <property type="entry name" value="WH_DNA-bd_sf"/>
</dbReference>
<feature type="domain" description="Cyclic nucleotide-binding" evidence="14">
    <location>
        <begin position="39"/>
        <end position="108"/>
    </location>
</feature>
<keyword evidence="4" id="KW-0678">Repressor</keyword>
<gene>
    <name evidence="16" type="ORF">E4582_02365</name>
</gene>
<dbReference type="RefSeq" id="WP_134673113.1">
    <property type="nucleotide sequence ID" value="NZ_SPUH01000001.1"/>
</dbReference>
<evidence type="ECO:0000256" key="9">
    <source>
        <dbReference type="ARBA" id="ARBA00023125"/>
    </source>
</evidence>
<proteinExistence type="predicted"/>
<dbReference type="SUPFAM" id="SSF46785">
    <property type="entry name" value="Winged helix' DNA-binding domain"/>
    <property type="match status" value="1"/>
</dbReference>
<evidence type="ECO:0000256" key="2">
    <source>
        <dbReference type="ARBA" id="ARBA00011738"/>
    </source>
</evidence>
<dbReference type="GO" id="GO:0005829">
    <property type="term" value="C:cytosol"/>
    <property type="evidence" value="ECO:0007669"/>
    <property type="project" value="TreeGrafter"/>
</dbReference>